<dbReference type="GO" id="GO:0016887">
    <property type="term" value="F:ATP hydrolysis activity"/>
    <property type="evidence" value="ECO:0007669"/>
    <property type="project" value="InterPro"/>
</dbReference>
<evidence type="ECO:0000313" key="6">
    <source>
        <dbReference type="Proteomes" id="UP000078512"/>
    </source>
</evidence>
<dbReference type="AlphaFoldDB" id="A0A197KDC2"/>
<dbReference type="InterPro" id="IPR003593">
    <property type="entry name" value="AAA+_ATPase"/>
</dbReference>
<dbReference type="InterPro" id="IPR003439">
    <property type="entry name" value="ABC_transporter-like_ATP-bd"/>
</dbReference>
<dbReference type="GO" id="GO:0005524">
    <property type="term" value="F:ATP binding"/>
    <property type="evidence" value="ECO:0007669"/>
    <property type="project" value="UniProtKB-KW"/>
</dbReference>
<dbReference type="InterPro" id="IPR027417">
    <property type="entry name" value="P-loop_NTPase"/>
</dbReference>
<dbReference type="SUPFAM" id="SSF52540">
    <property type="entry name" value="P-loop containing nucleoside triphosphate hydrolases"/>
    <property type="match status" value="1"/>
</dbReference>
<dbReference type="PANTHER" id="PTHR43119:SF1">
    <property type="entry name" value="ABC TRANSPORTER DOMAIN-CONTAINING PROTEIN"/>
    <property type="match status" value="1"/>
</dbReference>
<evidence type="ECO:0000259" key="4">
    <source>
        <dbReference type="PROSITE" id="PS50893"/>
    </source>
</evidence>
<dbReference type="PROSITE" id="PS50893">
    <property type="entry name" value="ABC_TRANSPORTER_2"/>
    <property type="match status" value="1"/>
</dbReference>
<evidence type="ECO:0000256" key="3">
    <source>
        <dbReference type="SAM" id="MobiDB-lite"/>
    </source>
</evidence>
<dbReference type="EMBL" id="KV442015">
    <property type="protein sequence ID" value="OAQ35163.1"/>
    <property type="molecule type" value="Genomic_DNA"/>
</dbReference>
<dbReference type="Pfam" id="PF00005">
    <property type="entry name" value="ABC_tran"/>
    <property type="match status" value="1"/>
</dbReference>
<keyword evidence="1" id="KW-0547">Nucleotide-binding</keyword>
<dbReference type="PANTHER" id="PTHR43119">
    <property type="entry name" value="ABC TRANSPORT PROTEIN ATP-BINDING COMPONENT-RELATED"/>
    <property type="match status" value="1"/>
</dbReference>
<evidence type="ECO:0000256" key="2">
    <source>
        <dbReference type="ARBA" id="ARBA00022840"/>
    </source>
</evidence>
<dbReference type="OrthoDB" id="6593433at2759"/>
<feature type="compositionally biased region" description="Low complexity" evidence="3">
    <location>
        <begin position="222"/>
        <end position="239"/>
    </location>
</feature>
<reference evidence="5 6" key="1">
    <citation type="submission" date="2016-05" db="EMBL/GenBank/DDBJ databases">
        <title>Genome sequencing reveals origins of a unique bacterial endosymbiosis in the earliest lineages of terrestrial Fungi.</title>
        <authorList>
            <consortium name="DOE Joint Genome Institute"/>
            <person name="Uehling J."/>
            <person name="Gryganskyi A."/>
            <person name="Hameed K."/>
            <person name="Tschaplinski T."/>
            <person name="Misztal P."/>
            <person name="Wu S."/>
            <person name="Desiro A."/>
            <person name="Vande Pol N."/>
            <person name="Du Z.-Y."/>
            <person name="Zienkiewicz A."/>
            <person name="Zienkiewicz K."/>
            <person name="Morin E."/>
            <person name="Tisserant E."/>
            <person name="Splivallo R."/>
            <person name="Hainaut M."/>
            <person name="Henrissat B."/>
            <person name="Ohm R."/>
            <person name="Kuo A."/>
            <person name="Yan J."/>
            <person name="Lipzen A."/>
            <person name="Nolan M."/>
            <person name="Labutti K."/>
            <person name="Barry K."/>
            <person name="Goldstein A."/>
            <person name="Labbe J."/>
            <person name="Schadt C."/>
            <person name="Tuskan G."/>
            <person name="Grigoriev I."/>
            <person name="Martin F."/>
            <person name="Vilgalys R."/>
            <person name="Bonito G."/>
        </authorList>
    </citation>
    <scope>NUCLEOTIDE SEQUENCE [LARGE SCALE GENOMIC DNA]</scope>
    <source>
        <strain evidence="5 6">AG-77</strain>
    </source>
</reference>
<evidence type="ECO:0000256" key="1">
    <source>
        <dbReference type="ARBA" id="ARBA00022741"/>
    </source>
</evidence>
<proteinExistence type="predicted"/>
<feature type="region of interest" description="Disordered" evidence="3">
    <location>
        <begin position="207"/>
        <end position="288"/>
    </location>
</feature>
<feature type="domain" description="ABC transporter" evidence="4">
    <location>
        <begin position="6"/>
        <end position="233"/>
    </location>
</feature>
<name>A0A197KDC2_9FUNG</name>
<protein>
    <submittedName>
        <fullName evidence="5">p-loop containing nucleoside triphosphate hydrolase protein</fullName>
    </submittedName>
</protein>
<sequence length="288" mass="31973">MASPLFRAKNIGKKNSDGTWLFRNIDIDFSHGVMTITGPSGVGKSTLLKCINQTIVMDEGQVWLDDKTPDQWGVPTWRSKVMYIPQRTTIMEGTPLDFLEEVRAFSVHKRNKDSYDDPVQIALDWGIRPHLWHKKWNTLSGGEMQRISLAIGCSFRPEILLLDEPTSALDEVSCEKVERTLGHLNCLWVTHNPQQAHRISTAGELVMRGGDNREPPLEVSIDDGNNNNNNNKNNNSSNNGKKKDGGRGQHEEGEEEESQGKAAGVGAGGRVRQDSASSSDKTVQAGRR</sequence>
<keyword evidence="6" id="KW-1185">Reference proteome</keyword>
<gene>
    <name evidence="5" type="ORF">K457DRAFT_133010</name>
</gene>
<accession>A0A197KDC2</accession>
<keyword evidence="2" id="KW-0067">ATP-binding</keyword>
<feature type="compositionally biased region" description="Basic and acidic residues" evidence="3">
    <location>
        <begin position="241"/>
        <end position="251"/>
    </location>
</feature>
<dbReference type="SMART" id="SM00382">
    <property type="entry name" value="AAA"/>
    <property type="match status" value="1"/>
</dbReference>
<dbReference type="Proteomes" id="UP000078512">
    <property type="component" value="Unassembled WGS sequence"/>
</dbReference>
<keyword evidence="5" id="KW-0378">Hydrolase</keyword>
<evidence type="ECO:0000313" key="5">
    <source>
        <dbReference type="EMBL" id="OAQ35163.1"/>
    </source>
</evidence>
<dbReference type="STRING" id="1314771.A0A197KDC2"/>
<dbReference type="Gene3D" id="3.40.50.300">
    <property type="entry name" value="P-loop containing nucleotide triphosphate hydrolases"/>
    <property type="match status" value="1"/>
</dbReference>
<organism evidence="5 6">
    <name type="scientific">Linnemannia elongata AG-77</name>
    <dbReference type="NCBI Taxonomy" id="1314771"/>
    <lineage>
        <taxon>Eukaryota</taxon>
        <taxon>Fungi</taxon>
        <taxon>Fungi incertae sedis</taxon>
        <taxon>Mucoromycota</taxon>
        <taxon>Mortierellomycotina</taxon>
        <taxon>Mortierellomycetes</taxon>
        <taxon>Mortierellales</taxon>
        <taxon>Mortierellaceae</taxon>
        <taxon>Linnemannia</taxon>
    </lineage>
</organism>